<protein>
    <submittedName>
        <fullName evidence="2">Uncharacterized protein</fullName>
    </submittedName>
</protein>
<evidence type="ECO:0000313" key="2">
    <source>
        <dbReference type="EMBL" id="MFH8252391.1"/>
    </source>
</evidence>
<feature type="chain" id="PRO_5047267465" evidence="1">
    <location>
        <begin position="25"/>
        <end position="123"/>
    </location>
</feature>
<sequence>MKRAGAWGAALIFVAVVLSGCAQAATPAIEPVVMQVDDLQGETVQLVVGQVLDIDTGSLAVDSYSGDVADPEVAEFVPGHEDGGALYNPGVKGLAEGSTQVVLKNSDGGIQNVTFTVEVNATQ</sequence>
<dbReference type="Proteomes" id="UP001610861">
    <property type="component" value="Unassembled WGS sequence"/>
</dbReference>
<dbReference type="PROSITE" id="PS51257">
    <property type="entry name" value="PROKAR_LIPOPROTEIN"/>
    <property type="match status" value="1"/>
</dbReference>
<accession>A0ABW7QCJ5</accession>
<gene>
    <name evidence="2" type="ORF">ACH3VR_18640</name>
</gene>
<proteinExistence type="predicted"/>
<keyword evidence="1" id="KW-0732">Signal</keyword>
<reference evidence="2 3" key="1">
    <citation type="submission" date="2024-09" db="EMBL/GenBank/DDBJ databases">
        <authorList>
            <person name="Pan X."/>
        </authorList>
    </citation>
    <scope>NUCLEOTIDE SEQUENCE [LARGE SCALE GENOMIC DNA]</scope>
    <source>
        <strain evidence="2 3">B2969</strain>
    </source>
</reference>
<keyword evidence="3" id="KW-1185">Reference proteome</keyword>
<dbReference type="EMBL" id="JBIQWL010000009">
    <property type="protein sequence ID" value="MFH8252391.1"/>
    <property type="molecule type" value="Genomic_DNA"/>
</dbReference>
<name>A0ABW7QCJ5_9MICO</name>
<evidence type="ECO:0000256" key="1">
    <source>
        <dbReference type="SAM" id="SignalP"/>
    </source>
</evidence>
<comment type="caution">
    <text evidence="2">The sequence shown here is derived from an EMBL/GenBank/DDBJ whole genome shotgun (WGS) entry which is preliminary data.</text>
</comment>
<dbReference type="RefSeq" id="WP_397557821.1">
    <property type="nucleotide sequence ID" value="NZ_JBIQWL010000009.1"/>
</dbReference>
<evidence type="ECO:0000313" key="3">
    <source>
        <dbReference type="Proteomes" id="UP001610861"/>
    </source>
</evidence>
<feature type="signal peptide" evidence="1">
    <location>
        <begin position="1"/>
        <end position="24"/>
    </location>
</feature>
<organism evidence="2 3">
    <name type="scientific">Microbacterium alkaliflavum</name>
    <dbReference type="NCBI Taxonomy" id="3248839"/>
    <lineage>
        <taxon>Bacteria</taxon>
        <taxon>Bacillati</taxon>
        <taxon>Actinomycetota</taxon>
        <taxon>Actinomycetes</taxon>
        <taxon>Micrococcales</taxon>
        <taxon>Microbacteriaceae</taxon>
        <taxon>Microbacterium</taxon>
    </lineage>
</organism>